<dbReference type="AlphaFoldDB" id="A0A7R9DGQ8"/>
<name>A0A7R9DGQ8_TIMCR</name>
<dbReference type="EMBL" id="OC324680">
    <property type="protein sequence ID" value="CAD7414430.1"/>
    <property type="molecule type" value="Genomic_DNA"/>
</dbReference>
<gene>
    <name evidence="2" type="ORF">TCEB3V08_LOCUS12100</name>
</gene>
<evidence type="ECO:0000313" key="2">
    <source>
        <dbReference type="EMBL" id="CAD7414430.1"/>
    </source>
</evidence>
<feature type="region of interest" description="Disordered" evidence="1">
    <location>
        <begin position="1"/>
        <end position="35"/>
    </location>
</feature>
<organism evidence="2">
    <name type="scientific">Timema cristinae</name>
    <name type="common">Walking stick</name>
    <dbReference type="NCBI Taxonomy" id="61476"/>
    <lineage>
        <taxon>Eukaryota</taxon>
        <taxon>Metazoa</taxon>
        <taxon>Ecdysozoa</taxon>
        <taxon>Arthropoda</taxon>
        <taxon>Hexapoda</taxon>
        <taxon>Insecta</taxon>
        <taxon>Pterygota</taxon>
        <taxon>Neoptera</taxon>
        <taxon>Polyneoptera</taxon>
        <taxon>Phasmatodea</taxon>
        <taxon>Timematodea</taxon>
        <taxon>Timematoidea</taxon>
        <taxon>Timematidae</taxon>
        <taxon>Timema</taxon>
    </lineage>
</organism>
<feature type="compositionally biased region" description="Polar residues" evidence="1">
    <location>
        <begin position="82"/>
        <end position="93"/>
    </location>
</feature>
<feature type="region of interest" description="Disordered" evidence="1">
    <location>
        <begin position="61"/>
        <end position="93"/>
    </location>
</feature>
<feature type="compositionally biased region" description="Polar residues" evidence="1">
    <location>
        <begin position="1"/>
        <end position="24"/>
    </location>
</feature>
<proteinExistence type="predicted"/>
<accession>A0A7R9DGQ8</accession>
<reference evidence="2" key="1">
    <citation type="submission" date="2020-11" db="EMBL/GenBank/DDBJ databases">
        <authorList>
            <person name="Tran Van P."/>
        </authorList>
    </citation>
    <scope>NUCLEOTIDE SEQUENCE</scope>
</reference>
<protein>
    <submittedName>
        <fullName evidence="2">Uncharacterized protein</fullName>
    </submittedName>
</protein>
<sequence length="133" mass="14411">MENVNTTEDESNVGTESRPLVQSSDEGELVKGTDADISNQEMVRGMLNNIVNNVVTDCEGQKQSEGEVTTQESPVTPALTRVPSQESMDAGNDTDTAVTAKFTHVLQKDAFLVFRALCKLSMKPLPEGQPDPK</sequence>
<evidence type="ECO:0000256" key="1">
    <source>
        <dbReference type="SAM" id="MobiDB-lite"/>
    </source>
</evidence>